<dbReference type="RefSeq" id="WP_061003192.1">
    <property type="nucleotide sequence ID" value="NZ_LSKA01000251.1"/>
</dbReference>
<dbReference type="AlphaFoldDB" id="A0A4R5WI13"/>
<comment type="caution">
    <text evidence="2">The sequence shown here is derived from an EMBL/GenBank/DDBJ whole genome shotgun (WGS) entry which is preliminary data.</text>
</comment>
<accession>A0A4R5WI13</accession>
<dbReference type="InterPro" id="IPR001387">
    <property type="entry name" value="Cro/C1-type_HTH"/>
</dbReference>
<evidence type="ECO:0000259" key="1">
    <source>
        <dbReference type="PROSITE" id="PS50943"/>
    </source>
</evidence>
<dbReference type="Pfam" id="PF01381">
    <property type="entry name" value="HTH_3"/>
    <property type="match status" value="1"/>
</dbReference>
<gene>
    <name evidence="2" type="primary">higA</name>
    <name evidence="2" type="ORF">EUA03_10330</name>
</gene>
<sequence>MTTTNYAVAPGEYLEEWIDDQGFSQQRVADMLGCSRKQVNEIVHGRAPITPDTARRLERVVGIPADAWLRYEAAYRADLSRITEEESLAQHVDAIDANAATFLRSLGATTATRANPGRLVSDFLAFHRCGTWEVYEHLHETASQGDYALAALKESGADVAPTALTTWLRAAEFAEPFERGRKYEYDEAQLRSALPELRARAALPDKTMLRDIAGQLAEIGVVFMVVDPPKRFPLLGMTRWIDKRVPVIQQTGRWGKDGFVIWALFHELGHVLNDPRGEMHLEFKTEKKRTSVAEKGANQFAFETLFGAGGIEPFQGLTRDGDIVRAARQVGISPGVAVHQMHRRRLLDYRFGNNLCVDLKGTFGE</sequence>
<dbReference type="InterPro" id="IPR013430">
    <property type="entry name" value="Toxin_antidote_HigA"/>
</dbReference>
<dbReference type="InterPro" id="IPR010982">
    <property type="entry name" value="Lambda_DNA-bd_dom_sf"/>
</dbReference>
<protein>
    <submittedName>
        <fullName evidence="2">Addiction module antidote protein, HigA family</fullName>
    </submittedName>
</protein>
<dbReference type="PROSITE" id="PS50943">
    <property type="entry name" value="HTH_CROC1"/>
    <property type="match status" value="1"/>
</dbReference>
<dbReference type="NCBIfam" id="TIGR02607">
    <property type="entry name" value="antidote_HigA"/>
    <property type="match status" value="1"/>
</dbReference>
<evidence type="ECO:0000313" key="2">
    <source>
        <dbReference type="EMBL" id="TDK89968.1"/>
    </source>
</evidence>
<dbReference type="Gene3D" id="1.10.260.40">
    <property type="entry name" value="lambda repressor-like DNA-binding domains"/>
    <property type="match status" value="1"/>
</dbReference>
<dbReference type="PANTHER" id="PTHR43236">
    <property type="entry name" value="ANTITOXIN HIGA1"/>
    <property type="match status" value="1"/>
</dbReference>
<dbReference type="SUPFAM" id="SSF47413">
    <property type="entry name" value="lambda repressor-like DNA-binding domains"/>
    <property type="match status" value="1"/>
</dbReference>
<proteinExistence type="predicted"/>
<reference evidence="2 3" key="1">
    <citation type="submission" date="2019-01" db="EMBL/GenBank/DDBJ databases">
        <title>High-quality-draft genome sequences of five non-tuberculosis mycobacteriaceae isolated from a nosocomial environment.</title>
        <authorList>
            <person name="Tiago I."/>
            <person name="Alarico S."/>
            <person name="Pereira S.G."/>
            <person name="Coelho C."/>
            <person name="Maranha A."/>
            <person name="Empadinhas N."/>
        </authorList>
    </citation>
    <scope>NUCLEOTIDE SEQUENCE [LARGE SCALE GENOMIC DNA]</scope>
    <source>
        <strain evidence="2 3">24AIII</strain>
    </source>
</reference>
<dbReference type="Proteomes" id="UP000294929">
    <property type="component" value="Unassembled WGS sequence"/>
</dbReference>
<dbReference type="SMART" id="SM00530">
    <property type="entry name" value="HTH_XRE"/>
    <property type="match status" value="1"/>
</dbReference>
<dbReference type="PANTHER" id="PTHR43236:SF1">
    <property type="entry name" value="BLL7220 PROTEIN"/>
    <property type="match status" value="1"/>
</dbReference>
<dbReference type="GO" id="GO:0003677">
    <property type="term" value="F:DNA binding"/>
    <property type="evidence" value="ECO:0007669"/>
    <property type="project" value="InterPro"/>
</dbReference>
<name>A0A4R5WI13_MYCMU</name>
<evidence type="ECO:0000313" key="3">
    <source>
        <dbReference type="Proteomes" id="UP000294929"/>
    </source>
</evidence>
<feature type="domain" description="HTH cro/C1-type" evidence="1">
    <location>
        <begin position="14"/>
        <end position="68"/>
    </location>
</feature>
<dbReference type="EMBL" id="SDLO01000007">
    <property type="protein sequence ID" value="TDK89968.1"/>
    <property type="molecule type" value="Genomic_DNA"/>
</dbReference>
<organism evidence="2 3">
    <name type="scientific">Mycolicibacterium mucogenicum</name>
    <name type="common">Mycobacterium mucogenicum</name>
    <dbReference type="NCBI Taxonomy" id="56689"/>
    <lineage>
        <taxon>Bacteria</taxon>
        <taxon>Bacillati</taxon>
        <taxon>Actinomycetota</taxon>
        <taxon>Actinomycetes</taxon>
        <taxon>Mycobacteriales</taxon>
        <taxon>Mycobacteriaceae</taxon>
        <taxon>Mycolicibacterium</taxon>
    </lineage>
</organism>
<dbReference type="InterPro" id="IPR052345">
    <property type="entry name" value="Rad_response_metalloprotease"/>
</dbReference>